<evidence type="ECO:0000313" key="4">
    <source>
        <dbReference type="Proteomes" id="UP001501759"/>
    </source>
</evidence>
<dbReference type="InterPro" id="IPR050090">
    <property type="entry name" value="Tyrosine_recombinase_XerCD"/>
</dbReference>
<dbReference type="Gene3D" id="1.10.443.10">
    <property type="entry name" value="Intergrase catalytic core"/>
    <property type="match status" value="1"/>
</dbReference>
<dbReference type="InterPro" id="IPR011010">
    <property type="entry name" value="DNA_brk_join_enz"/>
</dbReference>
<evidence type="ECO:0000313" key="3">
    <source>
        <dbReference type="EMBL" id="GAA5006653.1"/>
    </source>
</evidence>
<dbReference type="Proteomes" id="UP001501759">
    <property type="component" value="Unassembled WGS sequence"/>
</dbReference>
<dbReference type="PROSITE" id="PS51898">
    <property type="entry name" value="TYR_RECOMBINASE"/>
    <property type="match status" value="1"/>
</dbReference>
<dbReference type="InterPro" id="IPR002104">
    <property type="entry name" value="Integrase_catalytic"/>
</dbReference>
<keyword evidence="4" id="KW-1185">Reference proteome</keyword>
<accession>A0ABP9ITF7</accession>
<organism evidence="3 4">
    <name type="scientific">Streptomyces siamensis</name>
    <dbReference type="NCBI Taxonomy" id="1274986"/>
    <lineage>
        <taxon>Bacteria</taxon>
        <taxon>Bacillati</taxon>
        <taxon>Actinomycetota</taxon>
        <taxon>Actinomycetes</taxon>
        <taxon>Kitasatosporales</taxon>
        <taxon>Streptomycetaceae</taxon>
        <taxon>Streptomyces</taxon>
    </lineage>
</organism>
<name>A0ABP9ITF7_9ACTN</name>
<proteinExistence type="predicted"/>
<sequence length="247" mass="28457">MHLGRSPKVSPYRSSACREELITRNVAKLVEPPRTDNRELKPWTLDETLDFLAASRQDPLYAAFVLAVAMGLRRGEIIGLRWSDLDLDNRVLYVRQQTQRRRGVLYDDDPKSRRRRVVPLPALCIAPLRWHRMRQSAARAKAGERWQESGYVFTTRTGRQVEPRNVYRSFTRVAESAGLRVIRLHDARHGTATLLTAAGVAPRVVMEILGHSQISITMDVYTHVVQDTQREAMSHMDRLLRRRPGRQ</sequence>
<dbReference type="InterPro" id="IPR013762">
    <property type="entry name" value="Integrase-like_cat_sf"/>
</dbReference>
<feature type="domain" description="Tyr recombinase" evidence="2">
    <location>
        <begin position="38"/>
        <end position="234"/>
    </location>
</feature>
<dbReference type="PANTHER" id="PTHR30349:SF91">
    <property type="entry name" value="INTA PROTEIN"/>
    <property type="match status" value="1"/>
</dbReference>
<reference evidence="4" key="1">
    <citation type="journal article" date="2019" name="Int. J. Syst. Evol. Microbiol.">
        <title>The Global Catalogue of Microorganisms (GCM) 10K type strain sequencing project: providing services to taxonomists for standard genome sequencing and annotation.</title>
        <authorList>
            <consortium name="The Broad Institute Genomics Platform"/>
            <consortium name="The Broad Institute Genome Sequencing Center for Infectious Disease"/>
            <person name="Wu L."/>
            <person name="Ma J."/>
        </authorList>
    </citation>
    <scope>NUCLEOTIDE SEQUENCE [LARGE SCALE GENOMIC DNA]</scope>
    <source>
        <strain evidence="4">JCM 18409</strain>
    </source>
</reference>
<gene>
    <name evidence="3" type="ORF">GCM10023335_24280</name>
</gene>
<evidence type="ECO:0000256" key="1">
    <source>
        <dbReference type="ARBA" id="ARBA00023172"/>
    </source>
</evidence>
<dbReference type="CDD" id="cd01189">
    <property type="entry name" value="INT_ICEBs1_C_like"/>
    <property type="match status" value="1"/>
</dbReference>
<keyword evidence="1" id="KW-0233">DNA recombination</keyword>
<dbReference type="EMBL" id="BAABKB010000005">
    <property type="protein sequence ID" value="GAA5006653.1"/>
    <property type="molecule type" value="Genomic_DNA"/>
</dbReference>
<dbReference type="SUPFAM" id="SSF56349">
    <property type="entry name" value="DNA breaking-rejoining enzymes"/>
    <property type="match status" value="1"/>
</dbReference>
<protein>
    <recommendedName>
        <fullName evidence="2">Tyr recombinase domain-containing protein</fullName>
    </recommendedName>
</protein>
<dbReference type="Pfam" id="PF00589">
    <property type="entry name" value="Phage_integrase"/>
    <property type="match status" value="1"/>
</dbReference>
<dbReference type="PANTHER" id="PTHR30349">
    <property type="entry name" value="PHAGE INTEGRASE-RELATED"/>
    <property type="match status" value="1"/>
</dbReference>
<evidence type="ECO:0000259" key="2">
    <source>
        <dbReference type="PROSITE" id="PS51898"/>
    </source>
</evidence>
<comment type="caution">
    <text evidence="3">The sequence shown here is derived from an EMBL/GenBank/DDBJ whole genome shotgun (WGS) entry which is preliminary data.</text>
</comment>